<evidence type="ECO:0000256" key="9">
    <source>
        <dbReference type="SAM" id="MobiDB-lite"/>
    </source>
</evidence>
<keyword evidence="4 8" id="KW-0812">Transmembrane</keyword>
<accession>A3LP71</accession>
<feature type="transmembrane region" description="Helical" evidence="8">
    <location>
        <begin position="248"/>
        <end position="270"/>
    </location>
</feature>
<feature type="transmembrane region" description="Helical" evidence="8">
    <location>
        <begin position="343"/>
        <end position="363"/>
    </location>
</feature>
<organism evidence="10 11">
    <name type="scientific">Scheffersomyces stipitis (strain ATCC 58785 / CBS 6054 / NBRC 10063 / NRRL Y-11545)</name>
    <name type="common">Yeast</name>
    <name type="synonym">Pichia stipitis</name>
    <dbReference type="NCBI Taxonomy" id="322104"/>
    <lineage>
        <taxon>Eukaryota</taxon>
        <taxon>Fungi</taxon>
        <taxon>Dikarya</taxon>
        <taxon>Ascomycota</taxon>
        <taxon>Saccharomycotina</taxon>
        <taxon>Pichiomycetes</taxon>
        <taxon>Debaryomycetaceae</taxon>
        <taxon>Scheffersomyces</taxon>
    </lineage>
</organism>
<feature type="transmembrane region" description="Helical" evidence="8">
    <location>
        <begin position="130"/>
        <end position="148"/>
    </location>
</feature>
<dbReference type="STRING" id="322104.A3LP71"/>
<dbReference type="Proteomes" id="UP000002258">
    <property type="component" value="Chromosome 2"/>
</dbReference>
<evidence type="ECO:0000256" key="4">
    <source>
        <dbReference type="ARBA" id="ARBA00022692"/>
    </source>
</evidence>
<evidence type="ECO:0000256" key="3">
    <source>
        <dbReference type="ARBA" id="ARBA00022448"/>
    </source>
</evidence>
<protein>
    <recommendedName>
        <fullName evidence="8">Autophagy-related protein</fullName>
    </recommendedName>
</protein>
<evidence type="ECO:0000256" key="6">
    <source>
        <dbReference type="ARBA" id="ARBA00023006"/>
    </source>
</evidence>
<keyword evidence="8" id="KW-0926">Vacuole</keyword>
<dbReference type="InterPro" id="IPR036259">
    <property type="entry name" value="MFS_trans_sf"/>
</dbReference>
<feature type="transmembrane region" description="Helical" evidence="8">
    <location>
        <begin position="210"/>
        <end position="236"/>
    </location>
</feature>
<dbReference type="AlphaFoldDB" id="A3LP71"/>
<evidence type="ECO:0000313" key="11">
    <source>
        <dbReference type="Proteomes" id="UP000002258"/>
    </source>
</evidence>
<dbReference type="PANTHER" id="PTHR23519:SF2">
    <property type="entry name" value="AUTOPHAGY-RELATED PROTEIN 22"/>
    <property type="match status" value="1"/>
</dbReference>
<comment type="similarity">
    <text evidence="2 8">Belongs to the ATG22 family.</text>
</comment>
<dbReference type="OrthoDB" id="42657at2759"/>
<evidence type="ECO:0000256" key="1">
    <source>
        <dbReference type="ARBA" id="ARBA00004128"/>
    </source>
</evidence>
<evidence type="ECO:0000256" key="5">
    <source>
        <dbReference type="ARBA" id="ARBA00022989"/>
    </source>
</evidence>
<dbReference type="Pfam" id="PF11700">
    <property type="entry name" value="ATG22"/>
    <property type="match status" value="1"/>
</dbReference>
<dbReference type="GO" id="GO:0006914">
    <property type="term" value="P:autophagy"/>
    <property type="evidence" value="ECO:0007669"/>
    <property type="project" value="UniProtKB-KW"/>
</dbReference>
<comment type="subcellular location">
    <subcellularLocation>
        <location evidence="1 8">Vacuole membrane</location>
        <topology evidence="1 8">Multi-pass membrane protein</topology>
    </subcellularLocation>
</comment>
<feature type="transmembrane region" description="Helical" evidence="8">
    <location>
        <begin position="442"/>
        <end position="463"/>
    </location>
</feature>
<sequence>MEQSKKLKDPTIEEVGYSSTSVDEQDNDSPWAKKSIYRAWLLLCYSTGPVASMSRTYVPAVIQSIATEVGRNSKGGRCERRGNDCYIDFGVGKVHSTSFVLYLKAIYTSLEGLISIFLMGIADYSNYRKILLIGSITLFGIFALPFAAFTGKNYSTLKTISVFYALMSVIDSVYQILEGSYIPLFMRAVPKKQDEVEEARNTRVLQRGSVVSVMGLFLGNCGGLTALLIGIIISYGRGGPMEDGYHNFLLAITIAGCVTVVFSIISAFYIPSVKGKPKPEGEILLFLTARRFVTLLKNIQKYPNAFLYCVSWVIWNVSFSNFMSVFVLLFRSTLGIGNSDSEYTVYTFMSYITASLGSIAWMLLYPQCGIKIKTWGYGFLIFSAFTNFWGCLGIRKSISIGFKNRWEFWLFEVFYSGSSSAMRSLNRTVYSSLLPEGDEAQYFGLEIMLGVATGWIGSLVNAAIQDRTNNDRFPFLPNCILVLISLVLYSLTDTEQGMRDAKKLVEDSIQIRDDQALDQTEGLSASFDHNEENSNKSLCK</sequence>
<dbReference type="FunCoup" id="A3LP71">
    <property type="interactions" value="35"/>
</dbReference>
<dbReference type="GeneID" id="4837295"/>
<dbReference type="InParanoid" id="A3LP71"/>
<dbReference type="RefSeq" id="XP_001382475.2">
    <property type="nucleotide sequence ID" value="XM_001382438.1"/>
</dbReference>
<dbReference type="eggNOG" id="ENOG502QTIR">
    <property type="taxonomic scope" value="Eukaryota"/>
</dbReference>
<feature type="transmembrane region" description="Helical" evidence="8">
    <location>
        <begin position="375"/>
        <end position="394"/>
    </location>
</feature>
<comment type="caution">
    <text evidence="8">Lacks conserved residue(s) required for the propagation of feature annotation.</text>
</comment>
<proteinExistence type="inferred from homology"/>
<keyword evidence="6 8" id="KW-0072">Autophagy</keyword>
<keyword evidence="7 8" id="KW-0472">Membrane</keyword>
<evidence type="ECO:0000256" key="2">
    <source>
        <dbReference type="ARBA" id="ARBA00006978"/>
    </source>
</evidence>
<reference evidence="10 11" key="1">
    <citation type="journal article" date="2007" name="Nat. Biotechnol.">
        <title>Genome sequence of the lignocellulose-bioconverting and xylose-fermenting yeast Pichia stipitis.</title>
        <authorList>
            <person name="Jeffries T.W."/>
            <person name="Grigoriev I.V."/>
            <person name="Grimwood J."/>
            <person name="Laplaza J.M."/>
            <person name="Aerts A."/>
            <person name="Salamov A."/>
            <person name="Schmutz J."/>
            <person name="Lindquist E."/>
            <person name="Dehal P."/>
            <person name="Shapiro H."/>
            <person name="Jin Y.S."/>
            <person name="Passoth V."/>
            <person name="Richardson P.M."/>
        </authorList>
    </citation>
    <scope>NUCLEOTIDE SEQUENCE [LARGE SCALE GENOMIC DNA]</scope>
    <source>
        <strain evidence="11">ATCC 58785 / CBS 6054 / NBRC 10063 / NRRL Y-11545</strain>
    </source>
</reference>
<name>A3LP71_PICST</name>
<dbReference type="SUPFAM" id="SSF103473">
    <property type="entry name" value="MFS general substrate transporter"/>
    <property type="match status" value="1"/>
</dbReference>
<dbReference type="PANTHER" id="PTHR23519">
    <property type="entry name" value="AUTOPHAGY-RELATED PROTEIN 22"/>
    <property type="match status" value="1"/>
</dbReference>
<dbReference type="OMA" id="FWVEQVL"/>
<gene>
    <name evidence="10" type="ORF">PICST_29844</name>
</gene>
<evidence type="ECO:0000313" key="10">
    <source>
        <dbReference type="EMBL" id="ABN64446.2"/>
    </source>
</evidence>
<keyword evidence="3 8" id="KW-0813">Transport</keyword>
<keyword evidence="8" id="KW-0029">Amino-acid transport</keyword>
<dbReference type="KEGG" id="pic:PICST_29844"/>
<keyword evidence="11" id="KW-1185">Reference proteome</keyword>
<evidence type="ECO:0000256" key="7">
    <source>
        <dbReference type="ARBA" id="ARBA00023136"/>
    </source>
</evidence>
<feature type="transmembrane region" description="Helical" evidence="8">
    <location>
        <begin position="475"/>
        <end position="492"/>
    </location>
</feature>
<comment type="function">
    <text evidence="8">Vacuolar effluxer which mediate the efflux of amino acids resulting from autophagic degradation. The release of autophagic amino acids allows the maintenance of protein synthesis and viability during nitrogen starvation.</text>
</comment>
<dbReference type="InterPro" id="IPR024671">
    <property type="entry name" value="Atg22-like"/>
</dbReference>
<dbReference type="EMBL" id="CP000496">
    <property type="protein sequence ID" value="ABN64446.2"/>
    <property type="molecule type" value="Genomic_DNA"/>
</dbReference>
<keyword evidence="5 8" id="KW-1133">Transmembrane helix</keyword>
<feature type="compositionally biased region" description="Basic and acidic residues" evidence="9">
    <location>
        <begin position="1"/>
        <end position="11"/>
    </location>
</feature>
<dbReference type="InterPro" id="IPR050495">
    <property type="entry name" value="ATG22/LtaA_families"/>
</dbReference>
<dbReference type="GO" id="GO:0005774">
    <property type="term" value="C:vacuolar membrane"/>
    <property type="evidence" value="ECO:0007669"/>
    <property type="project" value="UniProtKB-SubCell"/>
</dbReference>
<feature type="transmembrane region" description="Helical" evidence="8">
    <location>
        <begin position="305"/>
        <end position="331"/>
    </location>
</feature>
<feature type="region of interest" description="Disordered" evidence="9">
    <location>
        <begin position="1"/>
        <end position="29"/>
    </location>
</feature>
<dbReference type="HOGENOM" id="CLU_034559_0_0_1"/>
<evidence type="ECO:0000256" key="8">
    <source>
        <dbReference type="RuleBase" id="RU363073"/>
    </source>
</evidence>
<feature type="transmembrane region" description="Helical" evidence="8">
    <location>
        <begin position="99"/>
        <end position="118"/>
    </location>
</feature>
<dbReference type="GO" id="GO:0032974">
    <property type="term" value="P:amino acid transmembrane export from vacuole"/>
    <property type="evidence" value="ECO:0007669"/>
    <property type="project" value="TreeGrafter"/>
</dbReference>